<organism evidence="2 3">
    <name type="scientific">Cirrhinus mrigala</name>
    <name type="common">Mrigala</name>
    <dbReference type="NCBI Taxonomy" id="683832"/>
    <lineage>
        <taxon>Eukaryota</taxon>
        <taxon>Metazoa</taxon>
        <taxon>Chordata</taxon>
        <taxon>Craniata</taxon>
        <taxon>Vertebrata</taxon>
        <taxon>Euteleostomi</taxon>
        <taxon>Actinopterygii</taxon>
        <taxon>Neopterygii</taxon>
        <taxon>Teleostei</taxon>
        <taxon>Ostariophysi</taxon>
        <taxon>Cypriniformes</taxon>
        <taxon>Cyprinidae</taxon>
        <taxon>Labeoninae</taxon>
        <taxon>Labeonini</taxon>
        <taxon>Cirrhinus</taxon>
    </lineage>
</organism>
<gene>
    <name evidence="2" type="ORF">M9458_033154</name>
</gene>
<feature type="non-terminal residue" evidence="2">
    <location>
        <position position="1"/>
    </location>
</feature>
<sequence length="51" mass="5398">EEHVVMEPALSGVAMAPQGLKRKAETPLGSSPEPGQVMQEEPSVKALLKSK</sequence>
<comment type="caution">
    <text evidence="2">The sequence shown here is derived from an EMBL/GenBank/DDBJ whole genome shotgun (WGS) entry which is preliminary data.</text>
</comment>
<keyword evidence="3" id="KW-1185">Reference proteome</keyword>
<evidence type="ECO:0000313" key="3">
    <source>
        <dbReference type="Proteomes" id="UP001529510"/>
    </source>
</evidence>
<protein>
    <submittedName>
        <fullName evidence="2">Uncharacterized protein</fullName>
    </submittedName>
</protein>
<evidence type="ECO:0000256" key="1">
    <source>
        <dbReference type="SAM" id="MobiDB-lite"/>
    </source>
</evidence>
<proteinExistence type="predicted"/>
<evidence type="ECO:0000313" key="2">
    <source>
        <dbReference type="EMBL" id="KAL0172843.1"/>
    </source>
</evidence>
<name>A0ABD0PFJ2_CIRMR</name>
<accession>A0ABD0PFJ2</accession>
<reference evidence="2 3" key="1">
    <citation type="submission" date="2024-05" db="EMBL/GenBank/DDBJ databases">
        <title>Genome sequencing and assembly of Indian major carp, Cirrhinus mrigala (Hamilton, 1822).</title>
        <authorList>
            <person name="Mohindra V."/>
            <person name="Chowdhury L.M."/>
            <person name="Lal K."/>
            <person name="Jena J.K."/>
        </authorList>
    </citation>
    <scope>NUCLEOTIDE SEQUENCE [LARGE SCALE GENOMIC DNA]</scope>
    <source>
        <strain evidence="2">CM1030</strain>
        <tissue evidence="2">Blood</tissue>
    </source>
</reference>
<feature type="region of interest" description="Disordered" evidence="1">
    <location>
        <begin position="1"/>
        <end position="51"/>
    </location>
</feature>
<dbReference type="Proteomes" id="UP001529510">
    <property type="component" value="Unassembled WGS sequence"/>
</dbReference>
<dbReference type="EMBL" id="JAMKFB020000016">
    <property type="protein sequence ID" value="KAL0172843.1"/>
    <property type="molecule type" value="Genomic_DNA"/>
</dbReference>
<dbReference type="AlphaFoldDB" id="A0ABD0PFJ2"/>
<feature type="non-terminal residue" evidence="2">
    <location>
        <position position="51"/>
    </location>
</feature>